<feature type="transmembrane region" description="Helical" evidence="5">
    <location>
        <begin position="63"/>
        <end position="83"/>
    </location>
</feature>
<dbReference type="GO" id="GO:0003954">
    <property type="term" value="F:NADH dehydrogenase activity"/>
    <property type="evidence" value="ECO:0007669"/>
    <property type="project" value="TreeGrafter"/>
</dbReference>
<evidence type="ECO:0000256" key="3">
    <source>
        <dbReference type="ARBA" id="ARBA00022989"/>
    </source>
</evidence>
<comment type="subcellular location">
    <subcellularLocation>
        <location evidence="1">Membrane</location>
        <topology evidence="1">Multi-pass membrane protein</topology>
    </subcellularLocation>
</comment>
<keyword evidence="2 5" id="KW-0812">Transmembrane</keyword>
<protein>
    <recommendedName>
        <fullName evidence="7">NADH:ubiquinone oxidoreductase subunit 1 (Chain H)</fullName>
    </recommendedName>
</protein>
<evidence type="ECO:0000256" key="1">
    <source>
        <dbReference type="ARBA" id="ARBA00004141"/>
    </source>
</evidence>
<dbReference type="PROSITE" id="PS00668">
    <property type="entry name" value="COMPLEX1_ND1_2"/>
    <property type="match status" value="1"/>
</dbReference>
<feature type="transmembrane region" description="Helical" evidence="5">
    <location>
        <begin position="103"/>
        <end position="127"/>
    </location>
</feature>
<feature type="transmembrane region" description="Helical" evidence="5">
    <location>
        <begin position="179"/>
        <end position="198"/>
    </location>
</feature>
<dbReference type="Pfam" id="PF00146">
    <property type="entry name" value="NADHdh"/>
    <property type="match status" value="1"/>
</dbReference>
<feature type="transmembrane region" description="Helical" evidence="5">
    <location>
        <begin position="227"/>
        <end position="250"/>
    </location>
</feature>
<feature type="transmembrane region" description="Helical" evidence="5">
    <location>
        <begin position="262"/>
        <end position="288"/>
    </location>
</feature>
<proteinExistence type="inferred from homology"/>
<evidence type="ECO:0000256" key="2">
    <source>
        <dbReference type="ARBA" id="ARBA00022692"/>
    </source>
</evidence>
<dbReference type="GO" id="GO:0016020">
    <property type="term" value="C:membrane"/>
    <property type="evidence" value="ECO:0007669"/>
    <property type="project" value="UniProtKB-SubCell"/>
</dbReference>
<dbReference type="PANTHER" id="PTHR11432:SF3">
    <property type="entry name" value="NADH-UBIQUINONE OXIDOREDUCTASE CHAIN 1"/>
    <property type="match status" value="1"/>
</dbReference>
<evidence type="ECO:0008006" key="7">
    <source>
        <dbReference type="Google" id="ProtNLM"/>
    </source>
</evidence>
<dbReference type="AlphaFoldDB" id="A0A381S795"/>
<dbReference type="InterPro" id="IPR018086">
    <property type="entry name" value="NADH_UbQ_OxRdtase_su1_CS"/>
</dbReference>
<evidence type="ECO:0000313" key="6">
    <source>
        <dbReference type="EMBL" id="SUZ99982.1"/>
    </source>
</evidence>
<gene>
    <name evidence="6" type="ORF">METZ01_LOCUS52836</name>
</gene>
<feature type="transmembrane region" description="Helical" evidence="5">
    <location>
        <begin position="147"/>
        <end position="167"/>
    </location>
</feature>
<evidence type="ECO:0000256" key="4">
    <source>
        <dbReference type="ARBA" id="ARBA00023136"/>
    </source>
</evidence>
<name>A0A381S795_9ZZZZ</name>
<dbReference type="PROSITE" id="PS00667">
    <property type="entry name" value="COMPLEX1_ND1_1"/>
    <property type="match status" value="1"/>
</dbReference>
<keyword evidence="4 5" id="KW-0472">Membrane</keyword>
<sequence length="332" mass="36865">MAILLVFPLLVGYIVYVERKVLAFIQSRLGPMRVGPYGLLQPIADAVKLLTKEDIAPRDADVFVFKIAPIILLVIGLTGLAFLPMGEGFTLFGYDISLSIVDVNVGVLFLLALMSLSTYSLVLGGWASNSKYPLLGALRSAAQMVSYEVALTFTILATLMIAGTLSMSGIIDAQREAGLWYVFVQPVGFVLFIIAMVAETNRLPFDLPEAEAELVAGYFTEYSGFRWSFFMLGEYAAMVVMSGLLVTLYLGGWMQPFPNVELFSFLGFIPGFSWFVLKVGFFIYFFIWLRGTYPRYRYDQLMGLGWKVFIPLSIANLFITGLFVIIVDSLSS</sequence>
<accession>A0A381S795</accession>
<dbReference type="NCBIfam" id="NF004741">
    <property type="entry name" value="PRK06076.1-2"/>
    <property type="match status" value="1"/>
</dbReference>
<dbReference type="GO" id="GO:0009060">
    <property type="term" value="P:aerobic respiration"/>
    <property type="evidence" value="ECO:0007669"/>
    <property type="project" value="TreeGrafter"/>
</dbReference>
<organism evidence="6">
    <name type="scientific">marine metagenome</name>
    <dbReference type="NCBI Taxonomy" id="408172"/>
    <lineage>
        <taxon>unclassified sequences</taxon>
        <taxon>metagenomes</taxon>
        <taxon>ecological metagenomes</taxon>
    </lineage>
</organism>
<reference evidence="6" key="1">
    <citation type="submission" date="2018-05" db="EMBL/GenBank/DDBJ databases">
        <authorList>
            <person name="Lanie J.A."/>
            <person name="Ng W.-L."/>
            <person name="Kazmierczak K.M."/>
            <person name="Andrzejewski T.M."/>
            <person name="Davidsen T.M."/>
            <person name="Wayne K.J."/>
            <person name="Tettelin H."/>
            <person name="Glass J.I."/>
            <person name="Rusch D."/>
            <person name="Podicherti R."/>
            <person name="Tsui H.-C.T."/>
            <person name="Winkler M.E."/>
        </authorList>
    </citation>
    <scope>NUCLEOTIDE SEQUENCE</scope>
</reference>
<evidence type="ECO:0000256" key="5">
    <source>
        <dbReference type="SAM" id="Phobius"/>
    </source>
</evidence>
<keyword evidence="3 5" id="KW-1133">Transmembrane helix</keyword>
<feature type="transmembrane region" description="Helical" evidence="5">
    <location>
        <begin position="308"/>
        <end position="327"/>
    </location>
</feature>
<dbReference type="PANTHER" id="PTHR11432">
    <property type="entry name" value="NADH DEHYDROGENASE SUBUNIT 1"/>
    <property type="match status" value="1"/>
</dbReference>
<dbReference type="HAMAP" id="MF_01350">
    <property type="entry name" value="NDH1_NuoH"/>
    <property type="match status" value="1"/>
</dbReference>
<dbReference type="InterPro" id="IPR001694">
    <property type="entry name" value="NADH_UbQ_OxRdtase_su1/FPO"/>
</dbReference>
<dbReference type="EMBL" id="UINC01002756">
    <property type="protein sequence ID" value="SUZ99982.1"/>
    <property type="molecule type" value="Genomic_DNA"/>
</dbReference>